<dbReference type="RefSeq" id="WP_091681152.1">
    <property type="nucleotide sequence ID" value="NZ_FOSN01000006.1"/>
</dbReference>
<feature type="transmembrane region" description="Helical" evidence="1">
    <location>
        <begin position="144"/>
        <end position="165"/>
    </location>
</feature>
<dbReference type="EMBL" id="FOSN01000006">
    <property type="protein sequence ID" value="SFK34437.1"/>
    <property type="molecule type" value="Genomic_DNA"/>
</dbReference>
<feature type="transmembrane region" description="Helical" evidence="1">
    <location>
        <begin position="16"/>
        <end position="45"/>
    </location>
</feature>
<evidence type="ECO:0000256" key="1">
    <source>
        <dbReference type="SAM" id="Phobius"/>
    </source>
</evidence>
<evidence type="ECO:0000313" key="2">
    <source>
        <dbReference type="EMBL" id="SFK34437.1"/>
    </source>
</evidence>
<accession>A0A1I3YR62</accession>
<reference evidence="2 3" key="1">
    <citation type="submission" date="2016-10" db="EMBL/GenBank/DDBJ databases">
        <authorList>
            <person name="de Groot N.N."/>
        </authorList>
    </citation>
    <scope>NUCLEOTIDE SEQUENCE [LARGE SCALE GENOMIC DNA]</scope>
    <source>
        <strain evidence="2 3">NE2</strain>
    </source>
</reference>
<dbReference type="STRING" id="1612308.SAMN05444581_106131"/>
<dbReference type="OrthoDB" id="8447539at2"/>
<feature type="transmembrane region" description="Helical" evidence="1">
    <location>
        <begin position="112"/>
        <end position="132"/>
    </location>
</feature>
<feature type="transmembrane region" description="Helical" evidence="1">
    <location>
        <begin position="83"/>
        <end position="103"/>
    </location>
</feature>
<protein>
    <recommendedName>
        <fullName evidence="4">Energy-coupling factor transport system substrate-specific component</fullName>
    </recommendedName>
</protein>
<keyword evidence="1" id="KW-0812">Transmembrane</keyword>
<gene>
    <name evidence="2" type="ORF">SAMN05444581_106131</name>
</gene>
<evidence type="ECO:0000313" key="3">
    <source>
        <dbReference type="Proteomes" id="UP000198755"/>
    </source>
</evidence>
<name>A0A1I3YR62_9HYPH</name>
<dbReference type="Proteomes" id="UP000198755">
    <property type="component" value="Unassembled WGS sequence"/>
</dbReference>
<keyword evidence="3" id="KW-1185">Reference proteome</keyword>
<proteinExistence type="predicted"/>
<sequence>MSLQSELSAASWRKPAWIALLVAASVAFTLGFACATPLAAFAAVAAMTLARRDALSLIGLVWLANQTVGFGVLHYPWTAECLAWGAALGVIALLSVMGAELGAKRFIASNRLFASSAAFVFAFGVYEGLLFIASVTFQSGVEDYAPAIVGRIFAINAAAFIGLLAMNKIGASVGLAFEPGRQPVMAGRRG</sequence>
<feature type="transmembrane region" description="Helical" evidence="1">
    <location>
        <begin position="57"/>
        <end position="77"/>
    </location>
</feature>
<dbReference type="AlphaFoldDB" id="A0A1I3YR62"/>
<evidence type="ECO:0008006" key="4">
    <source>
        <dbReference type="Google" id="ProtNLM"/>
    </source>
</evidence>
<keyword evidence="1" id="KW-1133">Transmembrane helix</keyword>
<organism evidence="2 3">
    <name type="scientific">Methylocapsa palsarum</name>
    <dbReference type="NCBI Taxonomy" id="1612308"/>
    <lineage>
        <taxon>Bacteria</taxon>
        <taxon>Pseudomonadati</taxon>
        <taxon>Pseudomonadota</taxon>
        <taxon>Alphaproteobacteria</taxon>
        <taxon>Hyphomicrobiales</taxon>
        <taxon>Beijerinckiaceae</taxon>
        <taxon>Methylocapsa</taxon>
    </lineage>
</organism>
<keyword evidence="1" id="KW-0472">Membrane</keyword>